<protein>
    <submittedName>
        <fullName evidence="1">Uncharacterized protein</fullName>
    </submittedName>
</protein>
<evidence type="ECO:0000313" key="2">
    <source>
        <dbReference type="Proteomes" id="UP001654554"/>
    </source>
</evidence>
<sequence length="122" mass="13927">MSLPDVWANRSATAAAAHQPLPALWDGLPVTWSPWQPFVHVFICDRSRRTVPPPERCPGCDRLWQPASSSGRMRMPLDRWDIIYLVAWRCPECGHDEVFDWRTREAWSLGPEDYGPEGSVAP</sequence>
<name>A0ACD4UHU5_9CAUD</name>
<organism evidence="1 2">
    <name type="scientific">Microbacterium phage Nicole72</name>
    <dbReference type="NCBI Taxonomy" id="3062838"/>
    <lineage>
        <taxon>Viruses</taxon>
        <taxon>Duplodnaviria</taxon>
        <taxon>Heunggongvirae</taxon>
        <taxon>Uroviricota</taxon>
        <taxon>Caudoviricetes</taxon>
        <taxon>Hodgkinviridae</taxon>
        <taxon>Meganvirus</taxon>
        <taxon>Meganvirus nichole72</taxon>
    </lineage>
</organism>
<dbReference type="Proteomes" id="UP001654554">
    <property type="component" value="Segment"/>
</dbReference>
<reference evidence="1" key="1">
    <citation type="submission" date="2023-06" db="EMBL/GenBank/DDBJ databases">
        <authorList>
            <person name="Byrum C.A."/>
            <person name="Fullante V.A."/>
            <person name="Ghosh G."/>
            <person name="Ivey A.L."/>
            <person name="Joby C.P."/>
            <person name="Johnson E."/>
            <person name="Kamil H.A."/>
            <person name="Martinez L."/>
            <person name="Tutelo G.A."/>
            <person name="Wilson D."/>
            <person name="Ziegler A.J."/>
            <person name="Garlena R.A."/>
            <person name="Russell D.A."/>
            <person name="Jacobs-Sera D."/>
            <person name="Hatfull G.F."/>
        </authorList>
    </citation>
    <scope>NUCLEOTIDE SEQUENCE</scope>
</reference>
<gene>
    <name evidence="1" type="primary">52</name>
    <name evidence="1" type="ORF">SEA_NICOLE72_52</name>
</gene>
<evidence type="ECO:0000313" key="1">
    <source>
        <dbReference type="EMBL" id="WKW87089.1"/>
    </source>
</evidence>
<proteinExistence type="predicted"/>
<keyword evidence="2" id="KW-1185">Reference proteome</keyword>
<accession>A0ACD4UHU5</accession>
<dbReference type="EMBL" id="OR159674">
    <property type="protein sequence ID" value="WKW87089.1"/>
    <property type="molecule type" value="Genomic_DNA"/>
</dbReference>